<dbReference type="PANTHER" id="PTHR45698">
    <property type="entry name" value="TRACE AMINE-ASSOCIATED RECEPTOR 19N-RELATED"/>
    <property type="match status" value="1"/>
</dbReference>
<evidence type="ECO:0000256" key="4">
    <source>
        <dbReference type="ARBA" id="ARBA00023136"/>
    </source>
</evidence>
<dbReference type="CDD" id="cd00637">
    <property type="entry name" value="7tm_classA_rhodopsin-like"/>
    <property type="match status" value="1"/>
</dbReference>
<reference evidence="7" key="1">
    <citation type="submission" date="2019-05" db="EMBL/GenBank/DDBJ databases">
        <title>Annotation for the trematode Fasciolopsis buski.</title>
        <authorList>
            <person name="Choi Y.-J."/>
        </authorList>
    </citation>
    <scope>NUCLEOTIDE SEQUENCE</scope>
    <source>
        <strain evidence="7">HT</strain>
        <tissue evidence="7">Whole worm</tissue>
    </source>
</reference>
<evidence type="ECO:0000313" key="7">
    <source>
        <dbReference type="EMBL" id="KAA0187995.1"/>
    </source>
</evidence>
<dbReference type="SUPFAM" id="SSF81321">
    <property type="entry name" value="Family A G protein-coupled receptor-like"/>
    <property type="match status" value="1"/>
</dbReference>
<feature type="transmembrane region" description="Helical" evidence="5">
    <location>
        <begin position="237"/>
        <end position="260"/>
    </location>
</feature>
<dbReference type="Pfam" id="PF00001">
    <property type="entry name" value="7tm_1"/>
    <property type="match status" value="1"/>
</dbReference>
<dbReference type="Gene3D" id="1.20.1070.10">
    <property type="entry name" value="Rhodopsin 7-helix transmembrane proteins"/>
    <property type="match status" value="1"/>
</dbReference>
<dbReference type="EMBL" id="LUCM01008723">
    <property type="protein sequence ID" value="KAA0187995.1"/>
    <property type="molecule type" value="Genomic_DNA"/>
</dbReference>
<feature type="transmembrane region" description="Helical" evidence="5">
    <location>
        <begin position="87"/>
        <end position="110"/>
    </location>
</feature>
<sequence length="335" mass="37659">MSAKVIIRCFIGVVGAIGTITNIVAFVLLIRHRFASKLTNLFFRGQCIYDGFACFIMFLRQLFPNEVHTNSAGFDLFVCMLWSQDNLFWLGAILAASNLVCITLDRLIAVFKPLLYRRKQKLLTIVFTSYNIFNVLILFTPQLARRKLVNGTCTFEFVSVHGPLNILGSVQAYMLVVFTYMLPCLCTIISHALIIWKILQIKNFCPESSGTSQTTSSSSNCTDRCEEGMYTAAVRRLVITTVVLSALYITCGSLEAFTYAFGTSGLIDYMENSVRQQLGLGLMVLRGCISPLVIVSSMMRPRSSDFTKKLKMYLQSHLSMERFHRGVGRAQSVNR</sequence>
<comment type="subcellular location">
    <subcellularLocation>
        <location evidence="1">Membrane</location>
    </subcellularLocation>
</comment>
<feature type="transmembrane region" description="Helical" evidence="5">
    <location>
        <begin position="41"/>
        <end position="63"/>
    </location>
</feature>
<dbReference type="AlphaFoldDB" id="A0A8E0VH94"/>
<organism evidence="7 8">
    <name type="scientific">Fasciolopsis buskii</name>
    <dbReference type="NCBI Taxonomy" id="27845"/>
    <lineage>
        <taxon>Eukaryota</taxon>
        <taxon>Metazoa</taxon>
        <taxon>Spiralia</taxon>
        <taxon>Lophotrochozoa</taxon>
        <taxon>Platyhelminthes</taxon>
        <taxon>Trematoda</taxon>
        <taxon>Digenea</taxon>
        <taxon>Plagiorchiida</taxon>
        <taxon>Echinostomata</taxon>
        <taxon>Echinostomatoidea</taxon>
        <taxon>Fasciolidae</taxon>
        <taxon>Fasciolopsis</taxon>
    </lineage>
</organism>
<keyword evidence="3 5" id="KW-1133">Transmembrane helix</keyword>
<evidence type="ECO:0000259" key="6">
    <source>
        <dbReference type="PROSITE" id="PS50262"/>
    </source>
</evidence>
<keyword evidence="4 5" id="KW-0472">Membrane</keyword>
<protein>
    <recommendedName>
        <fullName evidence="6">G-protein coupled receptors family 1 profile domain-containing protein</fullName>
    </recommendedName>
</protein>
<dbReference type="PANTHER" id="PTHR45698:SF1">
    <property type="entry name" value="TRACE AMINE-ASSOCIATED RECEPTOR 13C-LIKE"/>
    <property type="match status" value="1"/>
</dbReference>
<keyword evidence="8" id="KW-1185">Reference proteome</keyword>
<dbReference type="GO" id="GO:0016020">
    <property type="term" value="C:membrane"/>
    <property type="evidence" value="ECO:0007669"/>
    <property type="project" value="UniProtKB-SubCell"/>
</dbReference>
<proteinExistence type="predicted"/>
<dbReference type="OrthoDB" id="10042731at2759"/>
<evidence type="ECO:0000256" key="1">
    <source>
        <dbReference type="ARBA" id="ARBA00004370"/>
    </source>
</evidence>
<keyword evidence="2 5" id="KW-0812">Transmembrane</keyword>
<evidence type="ECO:0000313" key="8">
    <source>
        <dbReference type="Proteomes" id="UP000728185"/>
    </source>
</evidence>
<feature type="transmembrane region" description="Helical" evidence="5">
    <location>
        <begin position="6"/>
        <end position="29"/>
    </location>
</feature>
<dbReference type="PROSITE" id="PS50262">
    <property type="entry name" value="G_PROTEIN_RECEP_F1_2"/>
    <property type="match status" value="1"/>
</dbReference>
<evidence type="ECO:0000256" key="5">
    <source>
        <dbReference type="SAM" id="Phobius"/>
    </source>
</evidence>
<feature type="transmembrane region" description="Helical" evidence="5">
    <location>
        <begin position="122"/>
        <end position="140"/>
    </location>
</feature>
<dbReference type="InterPro" id="IPR017452">
    <property type="entry name" value="GPCR_Rhodpsn_7TM"/>
</dbReference>
<evidence type="ECO:0000256" key="2">
    <source>
        <dbReference type="ARBA" id="ARBA00022692"/>
    </source>
</evidence>
<feature type="domain" description="G-protein coupled receptors family 1 profile" evidence="6">
    <location>
        <begin position="21"/>
        <end position="294"/>
    </location>
</feature>
<gene>
    <name evidence="7" type="ORF">FBUS_01414</name>
</gene>
<dbReference type="GO" id="GO:0004930">
    <property type="term" value="F:G protein-coupled receptor activity"/>
    <property type="evidence" value="ECO:0007669"/>
    <property type="project" value="InterPro"/>
</dbReference>
<name>A0A8E0VH94_9TREM</name>
<accession>A0A8E0VH94</accession>
<feature type="transmembrane region" description="Helical" evidence="5">
    <location>
        <begin position="172"/>
        <end position="196"/>
    </location>
</feature>
<feature type="transmembrane region" description="Helical" evidence="5">
    <location>
        <begin position="280"/>
        <end position="299"/>
    </location>
</feature>
<dbReference type="Proteomes" id="UP000728185">
    <property type="component" value="Unassembled WGS sequence"/>
</dbReference>
<comment type="caution">
    <text evidence="7">The sequence shown here is derived from an EMBL/GenBank/DDBJ whole genome shotgun (WGS) entry which is preliminary data.</text>
</comment>
<evidence type="ECO:0000256" key="3">
    <source>
        <dbReference type="ARBA" id="ARBA00022989"/>
    </source>
</evidence>
<dbReference type="InterPro" id="IPR000276">
    <property type="entry name" value="GPCR_Rhodpsn"/>
</dbReference>